<keyword evidence="3" id="KW-0813">Transport</keyword>
<feature type="transmembrane region" description="Helical" evidence="8">
    <location>
        <begin position="90"/>
        <end position="112"/>
    </location>
</feature>
<dbReference type="Pfam" id="PF01733">
    <property type="entry name" value="Nucleoside_tran"/>
    <property type="match status" value="1"/>
</dbReference>
<dbReference type="GO" id="GO:0015205">
    <property type="term" value="F:nucleobase transmembrane transporter activity"/>
    <property type="evidence" value="ECO:0007669"/>
    <property type="project" value="TreeGrafter"/>
</dbReference>
<dbReference type="RefSeq" id="XP_009226137.1">
    <property type="nucleotide sequence ID" value="XM_009227873.1"/>
</dbReference>
<keyword evidence="11" id="KW-1185">Reference proteome</keyword>
<dbReference type="GO" id="GO:0034257">
    <property type="term" value="F:nicotinamide riboside transmembrane transporter activity"/>
    <property type="evidence" value="ECO:0007669"/>
    <property type="project" value="TreeGrafter"/>
</dbReference>
<dbReference type="PANTHER" id="PTHR10332">
    <property type="entry name" value="EQUILIBRATIVE NUCLEOSIDE TRANSPORTER"/>
    <property type="match status" value="1"/>
</dbReference>
<comment type="similarity">
    <text evidence="2">Belongs to the SLC29A/ENT transporter (TC 2.A.57) family.</text>
</comment>
<feature type="transmembrane region" description="Helical" evidence="8">
    <location>
        <begin position="304"/>
        <end position="324"/>
    </location>
</feature>
<reference evidence="9" key="2">
    <citation type="submission" date="2010-07" db="EMBL/GenBank/DDBJ databases">
        <authorList>
            <consortium name="The Broad Institute Genome Sequencing Platform"/>
            <consortium name="Broad Institute Genome Sequencing Center for Infectious Disease"/>
            <person name="Ma L.-J."/>
            <person name="Dead R."/>
            <person name="Young S."/>
            <person name="Zeng Q."/>
            <person name="Koehrsen M."/>
            <person name="Alvarado L."/>
            <person name="Berlin A."/>
            <person name="Chapman S.B."/>
            <person name="Chen Z."/>
            <person name="Freedman E."/>
            <person name="Gellesch M."/>
            <person name="Goldberg J."/>
            <person name="Griggs A."/>
            <person name="Gujja S."/>
            <person name="Heilman E.R."/>
            <person name="Heiman D."/>
            <person name="Hepburn T."/>
            <person name="Howarth C."/>
            <person name="Jen D."/>
            <person name="Larson L."/>
            <person name="Mehta T."/>
            <person name="Neiman D."/>
            <person name="Pearson M."/>
            <person name="Roberts A."/>
            <person name="Saif S."/>
            <person name="Shea T."/>
            <person name="Shenoy N."/>
            <person name="Sisk P."/>
            <person name="Stolte C."/>
            <person name="Sykes S."/>
            <person name="Walk T."/>
            <person name="White J."/>
            <person name="Yandava C."/>
            <person name="Haas B."/>
            <person name="Nusbaum C."/>
            <person name="Birren B."/>
        </authorList>
    </citation>
    <scope>NUCLEOTIDE SEQUENCE</scope>
    <source>
        <strain evidence="9">R3-111a-1</strain>
    </source>
</reference>
<feature type="region of interest" description="Disordered" evidence="7">
    <location>
        <begin position="1"/>
        <end position="41"/>
    </location>
</feature>
<evidence type="ECO:0000256" key="8">
    <source>
        <dbReference type="SAM" id="Phobius"/>
    </source>
</evidence>
<evidence type="ECO:0000256" key="6">
    <source>
        <dbReference type="ARBA" id="ARBA00023136"/>
    </source>
</evidence>
<evidence type="ECO:0000256" key="3">
    <source>
        <dbReference type="ARBA" id="ARBA00022448"/>
    </source>
</evidence>
<keyword evidence="5 8" id="KW-1133">Transmembrane helix</keyword>
<dbReference type="STRING" id="644352.J3P928"/>
<dbReference type="PIRSF" id="PIRSF016379">
    <property type="entry name" value="ENT"/>
    <property type="match status" value="1"/>
</dbReference>
<dbReference type="PRINTS" id="PR01130">
    <property type="entry name" value="DERENTRNSPRT"/>
</dbReference>
<dbReference type="FunCoup" id="J3P928">
    <property type="interactions" value="250"/>
</dbReference>
<evidence type="ECO:0000313" key="9">
    <source>
        <dbReference type="EMBL" id="EJT73163.1"/>
    </source>
</evidence>
<gene>
    <name evidence="10" type="primary">20350470</name>
    <name evidence="9" type="ORF">GGTG_10012</name>
</gene>
<feature type="transmembrane region" description="Helical" evidence="8">
    <location>
        <begin position="54"/>
        <end position="78"/>
    </location>
</feature>
<evidence type="ECO:0000256" key="4">
    <source>
        <dbReference type="ARBA" id="ARBA00022692"/>
    </source>
</evidence>
<evidence type="ECO:0000256" key="2">
    <source>
        <dbReference type="ARBA" id="ARBA00007965"/>
    </source>
</evidence>
<dbReference type="EMBL" id="GL385399">
    <property type="protein sequence ID" value="EJT73163.1"/>
    <property type="molecule type" value="Genomic_DNA"/>
</dbReference>
<dbReference type="EnsemblFungi" id="EJT73163">
    <property type="protein sequence ID" value="EJT73163"/>
    <property type="gene ID" value="GGTG_10012"/>
</dbReference>
<evidence type="ECO:0000313" key="11">
    <source>
        <dbReference type="Proteomes" id="UP000006039"/>
    </source>
</evidence>
<organism evidence="9">
    <name type="scientific">Gaeumannomyces tritici (strain R3-111a-1)</name>
    <name type="common">Wheat and barley take-all root rot fungus</name>
    <name type="synonym">Gaeumannomyces graminis var. tritici</name>
    <dbReference type="NCBI Taxonomy" id="644352"/>
    <lineage>
        <taxon>Eukaryota</taxon>
        <taxon>Fungi</taxon>
        <taxon>Dikarya</taxon>
        <taxon>Ascomycota</taxon>
        <taxon>Pezizomycotina</taxon>
        <taxon>Sordariomycetes</taxon>
        <taxon>Sordariomycetidae</taxon>
        <taxon>Magnaporthales</taxon>
        <taxon>Magnaporthaceae</taxon>
        <taxon>Gaeumannomyces</taxon>
    </lineage>
</organism>
<dbReference type="InterPro" id="IPR002259">
    <property type="entry name" value="Eqnu_transpt"/>
</dbReference>
<accession>J3P928</accession>
<dbReference type="VEuPathDB" id="FungiDB:GGTG_10012"/>
<dbReference type="PANTHER" id="PTHR10332:SF88">
    <property type="entry name" value="EQUILIBRATIVE NUCLEOSIDE TRANSPORTER 1, ISOFORM A"/>
    <property type="match status" value="1"/>
</dbReference>
<dbReference type="GO" id="GO:0005886">
    <property type="term" value="C:plasma membrane"/>
    <property type="evidence" value="ECO:0007669"/>
    <property type="project" value="TreeGrafter"/>
</dbReference>
<evidence type="ECO:0000313" key="10">
    <source>
        <dbReference type="EnsemblFungi" id="EJT73163"/>
    </source>
</evidence>
<feature type="transmembrane region" description="Helical" evidence="8">
    <location>
        <begin position="152"/>
        <end position="178"/>
    </location>
</feature>
<feature type="transmembrane region" description="Helical" evidence="8">
    <location>
        <begin position="190"/>
        <end position="213"/>
    </location>
</feature>
<keyword evidence="4 8" id="KW-0812">Transmembrane</keyword>
<reference evidence="10" key="4">
    <citation type="journal article" date="2015" name="G3 (Bethesda)">
        <title>Genome sequences of three phytopathogenic species of the Magnaporthaceae family of fungi.</title>
        <authorList>
            <person name="Okagaki L.H."/>
            <person name="Nunes C.C."/>
            <person name="Sailsbery J."/>
            <person name="Clay B."/>
            <person name="Brown D."/>
            <person name="John T."/>
            <person name="Oh Y."/>
            <person name="Young N."/>
            <person name="Fitzgerald M."/>
            <person name="Haas B.J."/>
            <person name="Zeng Q."/>
            <person name="Young S."/>
            <person name="Adiconis X."/>
            <person name="Fan L."/>
            <person name="Levin J.Z."/>
            <person name="Mitchell T.K."/>
            <person name="Okubara P.A."/>
            <person name="Farman M.L."/>
            <person name="Kohn L.M."/>
            <person name="Birren B."/>
            <person name="Ma L.-J."/>
            <person name="Dean R.A."/>
        </authorList>
    </citation>
    <scope>NUCLEOTIDE SEQUENCE</scope>
    <source>
        <strain evidence="10">R3-111a-1</strain>
    </source>
</reference>
<name>J3P928_GAET3</name>
<sequence>MDRLRSLFSHGKSPSRDDQAYEPLPDDGEGSASSLGRDDGEHGGHDIPFSWVEYAIFAMLGVAMLWAWNMFLAAAPYFGTRFGDDAWLAANFQSAILSVSTVTNLSAMLLLANMQGSASYPFRITTALVMNVGLFSLLTASTTLFLDVPPRVYAGFLLAMVGLTSWATGLMQNGAFAFAAGFGRPEYMQAIMTGQAVAGVLPSVAQIASYLAFVKDPASGHDAEAQQQQQQDQADAGAAAFYYFLTAVVVSSAATAAFLPLIRRHGRIVEGRMSDRMAASHASVEEAERAARRVVGPMELFRKLHFPAGAVFLCFAVTMFFPVFTSKVVSVRSAKPDDDAAAGVAAAAGASSSSPLPPLLQPGAFIPLAFFFWNLGDLVGRISTAHPAFAALRRRPAALFGLAAARVCFLPLYMLCNVGGRGAVVSSDLFYLLLVQLPFGLTNGWLGSSSMMAAGEWVDEPEREAAGGFMGLCLVAGLATGSVLSFSVAGI</sequence>
<keyword evidence="6 8" id="KW-0472">Membrane</keyword>
<dbReference type="Proteomes" id="UP000006039">
    <property type="component" value="Unassembled WGS sequence"/>
</dbReference>
<reference evidence="9" key="3">
    <citation type="submission" date="2010-09" db="EMBL/GenBank/DDBJ databases">
        <title>Annotation of Gaeumannomyces graminis var. tritici R3-111a-1.</title>
        <authorList>
            <consortium name="The Broad Institute Genome Sequencing Platform"/>
            <person name="Ma L.-J."/>
            <person name="Dead R."/>
            <person name="Young S.K."/>
            <person name="Zeng Q."/>
            <person name="Gargeya S."/>
            <person name="Fitzgerald M."/>
            <person name="Haas B."/>
            <person name="Abouelleil A."/>
            <person name="Alvarado L."/>
            <person name="Arachchi H.M."/>
            <person name="Berlin A."/>
            <person name="Brown A."/>
            <person name="Chapman S.B."/>
            <person name="Chen Z."/>
            <person name="Dunbar C."/>
            <person name="Freedman E."/>
            <person name="Gearin G."/>
            <person name="Gellesch M."/>
            <person name="Goldberg J."/>
            <person name="Griggs A."/>
            <person name="Gujja S."/>
            <person name="Heiman D."/>
            <person name="Howarth C."/>
            <person name="Larson L."/>
            <person name="Lui A."/>
            <person name="MacDonald P.J.P."/>
            <person name="Mehta T."/>
            <person name="Montmayeur A."/>
            <person name="Murphy C."/>
            <person name="Neiman D."/>
            <person name="Pearson M."/>
            <person name="Priest M."/>
            <person name="Roberts A."/>
            <person name="Saif S."/>
            <person name="Shea T."/>
            <person name="Shenoy N."/>
            <person name="Sisk P."/>
            <person name="Stolte C."/>
            <person name="Sykes S."/>
            <person name="Yandava C."/>
            <person name="Wortman J."/>
            <person name="Nusbaum C."/>
            <person name="Birren B."/>
        </authorList>
    </citation>
    <scope>NUCLEOTIDE SEQUENCE</scope>
    <source>
        <strain evidence="9">R3-111a-1</strain>
    </source>
</reference>
<evidence type="ECO:0000256" key="7">
    <source>
        <dbReference type="SAM" id="MobiDB-lite"/>
    </source>
</evidence>
<feature type="transmembrane region" description="Helical" evidence="8">
    <location>
        <begin position="429"/>
        <end position="446"/>
    </location>
</feature>
<dbReference type="GO" id="GO:0000329">
    <property type="term" value="C:fungal-type vacuole membrane"/>
    <property type="evidence" value="ECO:0007669"/>
    <property type="project" value="TreeGrafter"/>
</dbReference>
<dbReference type="GeneID" id="20350470"/>
<protein>
    <submittedName>
        <fullName evidence="9">Nucleoside transporter</fullName>
    </submittedName>
</protein>
<comment type="subcellular location">
    <subcellularLocation>
        <location evidence="1">Membrane</location>
        <topology evidence="1">Multi-pass membrane protein</topology>
    </subcellularLocation>
</comment>
<feature type="transmembrane region" description="Helical" evidence="8">
    <location>
        <begin position="397"/>
        <end position="414"/>
    </location>
</feature>
<dbReference type="HOGENOM" id="CLU_021611_3_0_1"/>
<feature type="transmembrane region" description="Helical" evidence="8">
    <location>
        <begin position="124"/>
        <end position="146"/>
    </location>
</feature>
<dbReference type="AlphaFoldDB" id="J3P928"/>
<reference evidence="11" key="1">
    <citation type="submission" date="2010-07" db="EMBL/GenBank/DDBJ databases">
        <title>The genome sequence of Gaeumannomyces graminis var. tritici strain R3-111a-1.</title>
        <authorList>
            <consortium name="The Broad Institute Genome Sequencing Platform"/>
            <person name="Ma L.-J."/>
            <person name="Dead R."/>
            <person name="Young S."/>
            <person name="Zeng Q."/>
            <person name="Koehrsen M."/>
            <person name="Alvarado L."/>
            <person name="Berlin A."/>
            <person name="Chapman S.B."/>
            <person name="Chen Z."/>
            <person name="Freedman E."/>
            <person name="Gellesch M."/>
            <person name="Goldberg J."/>
            <person name="Griggs A."/>
            <person name="Gujja S."/>
            <person name="Heilman E.R."/>
            <person name="Heiman D."/>
            <person name="Hepburn T."/>
            <person name="Howarth C."/>
            <person name="Jen D."/>
            <person name="Larson L."/>
            <person name="Mehta T."/>
            <person name="Neiman D."/>
            <person name="Pearson M."/>
            <person name="Roberts A."/>
            <person name="Saif S."/>
            <person name="Shea T."/>
            <person name="Shenoy N."/>
            <person name="Sisk P."/>
            <person name="Stolte C."/>
            <person name="Sykes S."/>
            <person name="Walk T."/>
            <person name="White J."/>
            <person name="Yandava C."/>
            <person name="Haas B."/>
            <person name="Nusbaum C."/>
            <person name="Birren B."/>
        </authorList>
    </citation>
    <scope>NUCLEOTIDE SEQUENCE [LARGE SCALE GENOMIC DNA]</scope>
    <source>
        <strain evidence="11">R3-111a-1</strain>
    </source>
</reference>
<evidence type="ECO:0000256" key="5">
    <source>
        <dbReference type="ARBA" id="ARBA00022989"/>
    </source>
</evidence>
<feature type="transmembrane region" description="Helical" evidence="8">
    <location>
        <begin position="240"/>
        <end position="262"/>
    </location>
</feature>
<evidence type="ECO:0000256" key="1">
    <source>
        <dbReference type="ARBA" id="ARBA00004141"/>
    </source>
</evidence>
<proteinExistence type="inferred from homology"/>
<dbReference type="eggNOG" id="KOG1479">
    <property type="taxonomic scope" value="Eukaryota"/>
</dbReference>
<feature type="transmembrane region" description="Helical" evidence="8">
    <location>
        <begin position="467"/>
        <end position="489"/>
    </location>
</feature>
<reference evidence="10" key="5">
    <citation type="submission" date="2018-04" db="UniProtKB">
        <authorList>
            <consortium name="EnsemblFungi"/>
        </authorList>
    </citation>
    <scope>IDENTIFICATION</scope>
    <source>
        <strain evidence="10">R3-111a-1</strain>
    </source>
</reference>
<dbReference type="OrthoDB" id="46396at2759"/>